<protein>
    <submittedName>
        <fullName evidence="2">Uncharacterized protein</fullName>
    </submittedName>
</protein>
<evidence type="ECO:0000256" key="1">
    <source>
        <dbReference type="SAM" id="Phobius"/>
    </source>
</evidence>
<evidence type="ECO:0000313" key="2">
    <source>
        <dbReference type="EMBL" id="QSS63046.1"/>
    </source>
</evidence>
<dbReference type="VEuPathDB" id="FungiDB:I7I51_00103"/>
<accession>A0A8A1M967</accession>
<proteinExistence type="predicted"/>
<dbReference type="EMBL" id="CP069114">
    <property type="protein sequence ID" value="QSS63046.1"/>
    <property type="molecule type" value="Genomic_DNA"/>
</dbReference>
<keyword evidence="1" id="KW-1133">Transmembrane helix</keyword>
<gene>
    <name evidence="2" type="ORF">I7I51_00103</name>
</gene>
<organism evidence="2 3">
    <name type="scientific">Ajellomyces capsulatus</name>
    <name type="common">Darling's disease fungus</name>
    <name type="synonym">Histoplasma capsulatum</name>
    <dbReference type="NCBI Taxonomy" id="5037"/>
    <lineage>
        <taxon>Eukaryota</taxon>
        <taxon>Fungi</taxon>
        <taxon>Dikarya</taxon>
        <taxon>Ascomycota</taxon>
        <taxon>Pezizomycotina</taxon>
        <taxon>Eurotiomycetes</taxon>
        <taxon>Eurotiomycetidae</taxon>
        <taxon>Onygenales</taxon>
        <taxon>Ajellomycetaceae</taxon>
        <taxon>Histoplasma</taxon>
    </lineage>
</organism>
<name>A0A8A1M967_AJECA</name>
<dbReference type="Proteomes" id="UP000663671">
    <property type="component" value="Chromosome 1"/>
</dbReference>
<feature type="transmembrane region" description="Helical" evidence="1">
    <location>
        <begin position="20"/>
        <end position="38"/>
    </location>
</feature>
<keyword evidence="1" id="KW-0812">Transmembrane</keyword>
<keyword evidence="1" id="KW-0472">Membrane</keyword>
<reference evidence="2" key="1">
    <citation type="submission" date="2021-01" db="EMBL/GenBank/DDBJ databases">
        <title>Chromosome-level genome assembly of a human fungal pathogen reveals clustering of transcriptionally co-regulated genes.</title>
        <authorList>
            <person name="Voorhies M."/>
            <person name="Cohen S."/>
            <person name="Shea T.P."/>
            <person name="Petrus S."/>
            <person name="Munoz J.F."/>
            <person name="Poplawski S."/>
            <person name="Goldman W.E."/>
            <person name="Michael T."/>
            <person name="Cuomo C.A."/>
            <person name="Sil A."/>
            <person name="Beyhan S."/>
        </authorList>
    </citation>
    <scope>NUCLEOTIDE SEQUENCE</scope>
    <source>
        <strain evidence="2">WU24</strain>
    </source>
</reference>
<dbReference type="AlphaFoldDB" id="A0A8A1M967"/>
<evidence type="ECO:0000313" key="3">
    <source>
        <dbReference type="Proteomes" id="UP000663671"/>
    </source>
</evidence>
<sequence length="116" mass="12397">MPSLYDDIASTEARRLISVLLYLEIPILALLPGISVIASNQPAHRDSGTENLEDIKAVTGGSAAGASIILLGDKSSHLRVPWPSQNYMANVDRVSVSGERSTVSASILRRDARPSQ</sequence>